<accession>A0A1M6L689</accession>
<dbReference type="EMBL" id="FRAA01000001">
    <property type="protein sequence ID" value="SHJ66687.1"/>
    <property type="molecule type" value="Genomic_DNA"/>
</dbReference>
<dbReference type="RefSeq" id="WP_073119631.1">
    <property type="nucleotide sequence ID" value="NZ_FRAA01000001.1"/>
</dbReference>
<dbReference type="Proteomes" id="UP000184474">
    <property type="component" value="Unassembled WGS sequence"/>
</dbReference>
<protein>
    <submittedName>
        <fullName evidence="1">Uncharacterized protein</fullName>
    </submittedName>
</protein>
<gene>
    <name evidence="1" type="ORF">SAMN04488028_101841</name>
</gene>
<reference evidence="2" key="1">
    <citation type="submission" date="2016-11" db="EMBL/GenBank/DDBJ databases">
        <authorList>
            <person name="Varghese N."/>
            <person name="Submissions S."/>
        </authorList>
    </citation>
    <scope>NUCLEOTIDE SEQUENCE [LARGE SCALE GENOMIC DNA]</scope>
    <source>
        <strain evidence="2">DSM 26134</strain>
    </source>
</reference>
<name>A0A1M6L689_REIAG</name>
<keyword evidence="2" id="KW-1185">Reference proteome</keyword>
<organism evidence="1 2">
    <name type="scientific">Reichenbachiella agariperforans</name>
    <dbReference type="NCBI Taxonomy" id="156994"/>
    <lineage>
        <taxon>Bacteria</taxon>
        <taxon>Pseudomonadati</taxon>
        <taxon>Bacteroidota</taxon>
        <taxon>Cytophagia</taxon>
        <taxon>Cytophagales</taxon>
        <taxon>Reichenbachiellaceae</taxon>
        <taxon>Reichenbachiella</taxon>
    </lineage>
</organism>
<proteinExistence type="predicted"/>
<evidence type="ECO:0000313" key="2">
    <source>
        <dbReference type="Proteomes" id="UP000184474"/>
    </source>
</evidence>
<sequence>MSESQEFLKYLINETLYQIDPVEMSSAVNEVAATKSPIQQPSASKVEAVPQVSDPKPSYQAPINKVLILFENPNGEEMLAVQKDYLTKILGAVKLTWDGVDSRNVRTFPLEQPPVHQYVIAFTAAHELGVLSPYQMGVKGNQKVVMAHDLSTIAASVEYRKQLWSALQQMFL</sequence>
<dbReference type="AlphaFoldDB" id="A0A1M6L689"/>
<evidence type="ECO:0000313" key="1">
    <source>
        <dbReference type="EMBL" id="SHJ66687.1"/>
    </source>
</evidence>
<dbReference type="STRING" id="156994.SAMN04488028_101841"/>